<evidence type="ECO:0000256" key="1">
    <source>
        <dbReference type="ARBA" id="ARBA00022801"/>
    </source>
</evidence>
<dbReference type="InterPro" id="IPR024746">
    <property type="entry name" value="Glyco_hydro_100"/>
</dbReference>
<dbReference type="PANTHER" id="PTHR31916">
    <property type="match status" value="1"/>
</dbReference>
<name>A0ABN7ECE3_SPIIN</name>
<evidence type="ECO:0000313" key="5">
    <source>
        <dbReference type="EMBL" id="CAA6675575.1"/>
    </source>
</evidence>
<keyword evidence="6" id="KW-1185">Reference proteome</keyword>
<comment type="catalytic activity">
    <reaction evidence="4">
        <text>Hydrolysis of terminal non-reducing beta-D-fructofuranoside residues in beta-D-fructofuranosides.</text>
        <dbReference type="EC" id="3.2.1.26"/>
    </reaction>
</comment>
<sequence length="220" mass="24651">MEGTREPGMRSVGSYCSVTDADDLSLLRLLDKPKLNIERKRSFDERSLSDLSISNIRGPDPLDGIHSPGRTVRKVYGLFPCQPLGTLAAVDHAAEEVLNYDQVFVRDFVPSALAFLMNGEHDIVKISTETLHLQVDSGFWWIILLRAYTKATGDSSLAETSDCQKGIRLILSLCLSEALTHFQHYSVLMLSETKLLEISLWASLIQCDENFSFLMPRPTM</sequence>
<keyword evidence="3 4" id="KW-0326">Glycosidase</keyword>
<dbReference type="SUPFAM" id="SSF48208">
    <property type="entry name" value="Six-hairpin glycosidases"/>
    <property type="match status" value="1"/>
</dbReference>
<dbReference type="InterPro" id="IPR008928">
    <property type="entry name" value="6-hairpin_glycosidase_sf"/>
</dbReference>
<dbReference type="Proteomes" id="UP001189122">
    <property type="component" value="Unassembled WGS sequence"/>
</dbReference>
<evidence type="ECO:0000256" key="4">
    <source>
        <dbReference type="RuleBase" id="RU367047"/>
    </source>
</evidence>
<keyword evidence="1 4" id="KW-0378">Hydrolase</keyword>
<gene>
    <name evidence="5" type="ORF">SI7747_UN021917</name>
</gene>
<comment type="similarity">
    <text evidence="4">Belongs to the glycosyl hydrolase 100 family.</text>
</comment>
<protein>
    <recommendedName>
        <fullName evidence="4">Alkaline/neutral invertase</fullName>
        <ecNumber evidence="4">3.2.1.26</ecNumber>
    </recommendedName>
</protein>
<evidence type="ECO:0000313" key="6">
    <source>
        <dbReference type="Proteomes" id="UP001189122"/>
    </source>
</evidence>
<evidence type="ECO:0000256" key="2">
    <source>
        <dbReference type="ARBA" id="ARBA00023277"/>
    </source>
</evidence>
<accession>A0ABN7ECE3</accession>
<organism evidence="5 6">
    <name type="scientific">Spirodela intermedia</name>
    <name type="common">Intermediate duckweed</name>
    <dbReference type="NCBI Taxonomy" id="51605"/>
    <lineage>
        <taxon>Eukaryota</taxon>
        <taxon>Viridiplantae</taxon>
        <taxon>Streptophyta</taxon>
        <taxon>Embryophyta</taxon>
        <taxon>Tracheophyta</taxon>
        <taxon>Spermatophyta</taxon>
        <taxon>Magnoliopsida</taxon>
        <taxon>Liliopsida</taxon>
        <taxon>Araceae</taxon>
        <taxon>Lemnoideae</taxon>
        <taxon>Spirodela</taxon>
    </lineage>
</organism>
<dbReference type="EMBL" id="CACRZD030000364">
    <property type="protein sequence ID" value="CAA6675575.1"/>
    <property type="molecule type" value="Genomic_DNA"/>
</dbReference>
<reference evidence="6" key="1">
    <citation type="journal article" date="2020" name="Sci. Rep.">
        <title>Chromosome-scale genome assembly for the duckweed Spirodela intermedia, integrating cytogenetic maps, PacBio and Oxford Nanopore libraries.</title>
        <authorList>
            <person name="Hoang P.T.N."/>
            <person name="Fiebig A."/>
            <person name="Novak P."/>
            <person name="Macas J."/>
            <person name="Cao H.X."/>
            <person name="Stepanenko A."/>
            <person name="Chen G."/>
            <person name="Borisjuk N."/>
            <person name="Scholz U."/>
            <person name="Schubert I."/>
        </authorList>
    </citation>
    <scope>NUCLEOTIDE SEQUENCE [LARGE SCALE GENOMIC DNA]</scope>
</reference>
<dbReference type="Pfam" id="PF12899">
    <property type="entry name" value="Glyco_hydro_100"/>
    <property type="match status" value="1"/>
</dbReference>
<comment type="caution">
    <text evidence="5">The sequence shown here is derived from an EMBL/GenBank/DDBJ whole genome shotgun (WGS) entry which is preliminary data.</text>
</comment>
<keyword evidence="2 4" id="KW-0119">Carbohydrate metabolism</keyword>
<evidence type="ECO:0000256" key="3">
    <source>
        <dbReference type="ARBA" id="ARBA00023295"/>
    </source>
</evidence>
<proteinExistence type="inferred from homology"/>
<comment type="function">
    <text evidence="4">Invertase that cleaves sucrose into glucose and fructose.</text>
</comment>
<dbReference type="EC" id="3.2.1.26" evidence="4"/>
<dbReference type="PANTHER" id="PTHR31916:SF59">
    <property type="entry name" value="CYTOSOLIC INVERTASE 1"/>
    <property type="match status" value="1"/>
</dbReference>